<dbReference type="RefSeq" id="WP_079254615.1">
    <property type="nucleotide sequence ID" value="NZ_ASQP01000469.1"/>
</dbReference>
<sequence length="204" mass="22202">MTTAMPDAASLDQAAARMYKTRPLTPADRRAFDAIAADYQRTAPAAPASRKLLTKTVDELVEEALGGINPHGTRPPIDVRLPGRLAAVLPDWAHRGRRRDCTHPPSTQLYVAAAILREWGWQAKPHKLRNKRGQRCICGALVTTVALGVGTMSGAETAAWHVLGVLRDQGWTRLIGDWNRQCGSPEKAIDVTLTAYHRAVSAGQ</sequence>
<evidence type="ECO:0000313" key="2">
    <source>
        <dbReference type="Proteomes" id="UP000186168"/>
    </source>
</evidence>
<dbReference type="EMBL" id="ASQP01000469">
    <property type="protein sequence ID" value="OMI34403.1"/>
    <property type="molecule type" value="Genomic_DNA"/>
</dbReference>
<dbReference type="Pfam" id="PF19698">
    <property type="entry name" value="DUF6197"/>
    <property type="match status" value="1"/>
</dbReference>
<dbReference type="AlphaFoldDB" id="A0A1R1S849"/>
<accession>A0A1R1S849</accession>
<dbReference type="Proteomes" id="UP000186168">
    <property type="component" value="Unassembled WGS sequence"/>
</dbReference>
<keyword evidence="2" id="KW-1185">Reference proteome</keyword>
<organism evidence="1 2">
    <name type="scientific">Streptomyces sparsogenes DSM 40356</name>
    <dbReference type="NCBI Taxonomy" id="1331668"/>
    <lineage>
        <taxon>Bacteria</taxon>
        <taxon>Bacillati</taxon>
        <taxon>Actinomycetota</taxon>
        <taxon>Actinomycetes</taxon>
        <taxon>Kitasatosporales</taxon>
        <taxon>Streptomycetaceae</taxon>
        <taxon>Streptomyces</taxon>
    </lineage>
</organism>
<reference evidence="1 2" key="1">
    <citation type="submission" date="2013-05" db="EMBL/GenBank/DDBJ databases">
        <title>Genome sequence of Streptomyces sparsogenes DSM 40356.</title>
        <authorList>
            <person name="Coyne S."/>
            <person name="Seebeck F.P."/>
        </authorList>
    </citation>
    <scope>NUCLEOTIDE SEQUENCE [LARGE SCALE GENOMIC DNA]</scope>
    <source>
        <strain evidence="1 2">DSM 40356</strain>
    </source>
</reference>
<dbReference type="STRING" id="67365.GCA_001704635_01743"/>
<proteinExistence type="predicted"/>
<evidence type="ECO:0000313" key="1">
    <source>
        <dbReference type="EMBL" id="OMI34403.1"/>
    </source>
</evidence>
<name>A0A1R1S849_9ACTN</name>
<dbReference type="GeneID" id="96746678"/>
<comment type="caution">
    <text evidence="1">The sequence shown here is derived from an EMBL/GenBank/DDBJ whole genome shotgun (WGS) entry which is preliminary data.</text>
</comment>
<protein>
    <submittedName>
        <fullName evidence="1">Uncharacterized protein</fullName>
    </submittedName>
</protein>
<gene>
    <name evidence="1" type="ORF">SPAR_36506</name>
</gene>
<dbReference type="InterPro" id="IPR045677">
    <property type="entry name" value="DUF6197"/>
</dbReference>